<keyword evidence="4 6" id="KW-0472">Membrane</keyword>
<evidence type="ECO:0000256" key="6">
    <source>
        <dbReference type="SAM" id="Phobius"/>
    </source>
</evidence>
<dbReference type="Pfam" id="PF07690">
    <property type="entry name" value="MFS_1"/>
    <property type="match status" value="1"/>
</dbReference>
<dbReference type="Gene3D" id="1.20.1250.20">
    <property type="entry name" value="MFS general substrate transporter like domains"/>
    <property type="match status" value="1"/>
</dbReference>
<feature type="compositionally biased region" description="Low complexity" evidence="5">
    <location>
        <begin position="50"/>
        <end position="59"/>
    </location>
</feature>
<dbReference type="Proteomes" id="UP000284375">
    <property type="component" value="Unassembled WGS sequence"/>
</dbReference>
<feature type="transmembrane region" description="Helical" evidence="6">
    <location>
        <begin position="438"/>
        <end position="458"/>
    </location>
</feature>
<organism evidence="7 8">
    <name type="scientific">Cytospora chrysosperma</name>
    <name type="common">Cytospora canker fungus</name>
    <name type="synonym">Sphaeria chrysosperma</name>
    <dbReference type="NCBI Taxonomy" id="252740"/>
    <lineage>
        <taxon>Eukaryota</taxon>
        <taxon>Fungi</taxon>
        <taxon>Dikarya</taxon>
        <taxon>Ascomycota</taxon>
        <taxon>Pezizomycotina</taxon>
        <taxon>Sordariomycetes</taxon>
        <taxon>Sordariomycetidae</taxon>
        <taxon>Diaporthales</taxon>
        <taxon>Cytosporaceae</taxon>
        <taxon>Cytospora</taxon>
    </lineage>
</organism>
<sequence>MPRGGKEVEGGSPRASMADDMYSLSTARDDDERTVAPDETTSLLSAGTRASDNPANDSASPPPDDSWVGYAEFDGLPWYQRPSVYWLIPPYALFTLAFGGSIVPKLNLYVGGRHMIVDLICQRYFAEQSVTDPEFVFTPVVLGSNNPQCHIPEVQRNVATFTLVLNVITGILSAYTVPKIGSLSDRYGRKKLLALASAGGVCSELVVIATARFPDVVHYRWLILGCIFDGLAGSFTAGSVLSHSYTSDCTAPSKRGVAIGYLHSCLFSGLALGPLIAGYFVKWTGSLLSVFYVTLGCHIFFILCIAFVVPESVSKRRQLLAREKNRASNEKRDRKTREWASQYLAATEGTGSWFWSWLASPKYANAVASLRSTNPLEPLKILRPKGQHNRRARRNLTLLAIVDMIILGSAMSSGQVTLLYSEFMFQWGNFETSRFMSLISLVRVVVLMCIFPIINYFFRIRPAQRRRRESGGIVEQNAGADGLDVWILRCAIVSDVLGMAGYVFARTEALFVLSGVITAFGGLGSATIQAAVSKHVPAERVGQLLGAIGLLHALSRIVAPVIFNGLYAATVKSFPQAVFVVILAMFCATLVLSSLVRPHIYMTEDVDEQRQERLTRPNAQRQDTLTDDELVPQM</sequence>
<evidence type="ECO:0000256" key="4">
    <source>
        <dbReference type="ARBA" id="ARBA00023136"/>
    </source>
</evidence>
<feature type="region of interest" description="Disordered" evidence="5">
    <location>
        <begin position="608"/>
        <end position="634"/>
    </location>
</feature>
<protein>
    <recommendedName>
        <fullName evidence="9">Major facilitator superfamily (MFS) profile domain-containing protein</fullName>
    </recommendedName>
</protein>
<reference evidence="7 8" key="1">
    <citation type="submission" date="2015-09" db="EMBL/GenBank/DDBJ databases">
        <title>Host preference determinants of Valsa canker pathogens revealed by comparative genomics.</title>
        <authorList>
            <person name="Yin Z."/>
            <person name="Huang L."/>
        </authorList>
    </citation>
    <scope>NUCLEOTIDE SEQUENCE [LARGE SCALE GENOMIC DNA]</scope>
    <source>
        <strain evidence="7 8">YSFL</strain>
    </source>
</reference>
<feature type="transmembrane region" description="Helical" evidence="6">
    <location>
        <begin position="511"/>
        <end position="532"/>
    </location>
</feature>
<feature type="transmembrane region" description="Helical" evidence="6">
    <location>
        <begin position="396"/>
        <end position="418"/>
    </location>
</feature>
<dbReference type="SUPFAM" id="SSF103473">
    <property type="entry name" value="MFS general substrate transporter"/>
    <property type="match status" value="1"/>
</dbReference>
<dbReference type="PANTHER" id="PTHR23507">
    <property type="entry name" value="ZGC:174356"/>
    <property type="match status" value="1"/>
</dbReference>
<evidence type="ECO:0000313" key="8">
    <source>
        <dbReference type="Proteomes" id="UP000284375"/>
    </source>
</evidence>
<feature type="transmembrane region" description="Helical" evidence="6">
    <location>
        <begin position="544"/>
        <end position="567"/>
    </location>
</feature>
<dbReference type="InterPro" id="IPR036259">
    <property type="entry name" value="MFS_trans_sf"/>
</dbReference>
<feature type="transmembrane region" description="Helical" evidence="6">
    <location>
        <begin position="287"/>
        <end position="309"/>
    </location>
</feature>
<dbReference type="EMBL" id="LJZO01000001">
    <property type="protein sequence ID" value="ROW05472.1"/>
    <property type="molecule type" value="Genomic_DNA"/>
</dbReference>
<feature type="transmembrane region" description="Helical" evidence="6">
    <location>
        <begin position="158"/>
        <end position="180"/>
    </location>
</feature>
<proteinExistence type="predicted"/>
<feature type="compositionally biased region" description="Acidic residues" evidence="5">
    <location>
        <begin position="625"/>
        <end position="634"/>
    </location>
</feature>
<dbReference type="InterPro" id="IPR011701">
    <property type="entry name" value="MFS"/>
</dbReference>
<dbReference type="OrthoDB" id="3026777at2759"/>
<evidence type="ECO:0000256" key="1">
    <source>
        <dbReference type="ARBA" id="ARBA00004141"/>
    </source>
</evidence>
<dbReference type="GO" id="GO:0016020">
    <property type="term" value="C:membrane"/>
    <property type="evidence" value="ECO:0007669"/>
    <property type="project" value="UniProtKB-SubCell"/>
</dbReference>
<feature type="transmembrane region" description="Helical" evidence="6">
    <location>
        <begin position="261"/>
        <end position="281"/>
    </location>
</feature>
<dbReference type="STRING" id="252740.A0A423WQ52"/>
<feature type="compositionally biased region" description="Basic and acidic residues" evidence="5">
    <location>
        <begin position="27"/>
        <end position="36"/>
    </location>
</feature>
<keyword evidence="8" id="KW-1185">Reference proteome</keyword>
<accession>A0A423WQ52</accession>
<feature type="transmembrane region" description="Helical" evidence="6">
    <location>
        <begin position="573"/>
        <end position="592"/>
    </location>
</feature>
<evidence type="ECO:0000256" key="3">
    <source>
        <dbReference type="ARBA" id="ARBA00022989"/>
    </source>
</evidence>
<feature type="transmembrane region" description="Helical" evidence="6">
    <location>
        <begin position="219"/>
        <end position="241"/>
    </location>
</feature>
<gene>
    <name evidence="7" type="ORF">VSDG_00222</name>
</gene>
<dbReference type="PANTHER" id="PTHR23507:SF40">
    <property type="entry name" value="TETRACYCLINE-EFFLUX TRANSPORTER"/>
    <property type="match status" value="1"/>
</dbReference>
<evidence type="ECO:0008006" key="9">
    <source>
        <dbReference type="Google" id="ProtNLM"/>
    </source>
</evidence>
<keyword evidence="3 6" id="KW-1133">Transmembrane helix</keyword>
<dbReference type="AlphaFoldDB" id="A0A423WQ52"/>
<dbReference type="GO" id="GO:0022857">
    <property type="term" value="F:transmembrane transporter activity"/>
    <property type="evidence" value="ECO:0007669"/>
    <property type="project" value="InterPro"/>
</dbReference>
<evidence type="ECO:0000256" key="5">
    <source>
        <dbReference type="SAM" id="MobiDB-lite"/>
    </source>
</evidence>
<name>A0A423WQ52_CYTCH</name>
<feature type="region of interest" description="Disordered" evidence="5">
    <location>
        <begin position="1"/>
        <end position="66"/>
    </location>
</feature>
<feature type="transmembrane region" description="Helical" evidence="6">
    <location>
        <begin position="192"/>
        <end position="213"/>
    </location>
</feature>
<keyword evidence="2 6" id="KW-0812">Transmembrane</keyword>
<comment type="subcellular location">
    <subcellularLocation>
        <location evidence="1">Membrane</location>
        <topology evidence="1">Multi-pass membrane protein</topology>
    </subcellularLocation>
</comment>
<comment type="caution">
    <text evidence="7">The sequence shown here is derived from an EMBL/GenBank/DDBJ whole genome shotgun (WGS) entry which is preliminary data.</text>
</comment>
<evidence type="ECO:0000256" key="2">
    <source>
        <dbReference type="ARBA" id="ARBA00022692"/>
    </source>
</evidence>
<evidence type="ECO:0000313" key="7">
    <source>
        <dbReference type="EMBL" id="ROW05472.1"/>
    </source>
</evidence>